<organism evidence="1 2">
    <name type="scientific">Caerostris extrusa</name>
    <name type="common">Bark spider</name>
    <name type="synonym">Caerostris bankana</name>
    <dbReference type="NCBI Taxonomy" id="172846"/>
    <lineage>
        <taxon>Eukaryota</taxon>
        <taxon>Metazoa</taxon>
        <taxon>Ecdysozoa</taxon>
        <taxon>Arthropoda</taxon>
        <taxon>Chelicerata</taxon>
        <taxon>Arachnida</taxon>
        <taxon>Araneae</taxon>
        <taxon>Araneomorphae</taxon>
        <taxon>Entelegynae</taxon>
        <taxon>Araneoidea</taxon>
        <taxon>Araneidae</taxon>
        <taxon>Caerostris</taxon>
    </lineage>
</organism>
<reference evidence="1 2" key="1">
    <citation type="submission" date="2021-06" db="EMBL/GenBank/DDBJ databases">
        <title>Caerostris extrusa draft genome.</title>
        <authorList>
            <person name="Kono N."/>
            <person name="Arakawa K."/>
        </authorList>
    </citation>
    <scope>NUCLEOTIDE SEQUENCE [LARGE SCALE GENOMIC DNA]</scope>
</reference>
<protein>
    <submittedName>
        <fullName evidence="1">Uncharacterized protein</fullName>
    </submittedName>
</protein>
<name>A0AAV4PRE1_CAEEX</name>
<dbReference type="EMBL" id="BPLR01005019">
    <property type="protein sequence ID" value="GIX99229.1"/>
    <property type="molecule type" value="Genomic_DNA"/>
</dbReference>
<gene>
    <name evidence="1" type="ORF">CEXT_711191</name>
</gene>
<dbReference type="Proteomes" id="UP001054945">
    <property type="component" value="Unassembled WGS sequence"/>
</dbReference>
<comment type="caution">
    <text evidence="1">The sequence shown here is derived from an EMBL/GenBank/DDBJ whole genome shotgun (WGS) entry which is preliminary data.</text>
</comment>
<evidence type="ECO:0000313" key="1">
    <source>
        <dbReference type="EMBL" id="GIX99229.1"/>
    </source>
</evidence>
<evidence type="ECO:0000313" key="2">
    <source>
        <dbReference type="Proteomes" id="UP001054945"/>
    </source>
</evidence>
<accession>A0AAV4PRE1</accession>
<proteinExistence type="predicted"/>
<dbReference type="AlphaFoldDB" id="A0AAV4PRE1"/>
<keyword evidence="2" id="KW-1185">Reference proteome</keyword>
<sequence length="116" mass="12912">MFIDFAVYLISLKDGDKSQGMGKWQSMGEGGGKAKEINKSKIYRSFFAPLTKHIYSTLLLYVVSKDIGNLAQISKSQNKCAEEEIGSGRRRTTQFGAPYHPMTSEMSISLNHLAVM</sequence>